<evidence type="ECO:0008006" key="4">
    <source>
        <dbReference type="Google" id="ProtNLM"/>
    </source>
</evidence>
<sequence>MTSPIDNALRRLTGALDLLEAAVESRIDAGRKIDELESELQKLGLDRSRLAQAVDSAEARSVRLEDANKDVSRRLVTAMETIRGVIEKHEG</sequence>
<dbReference type="Pfam" id="PF13747">
    <property type="entry name" value="DUF4164"/>
    <property type="match status" value="1"/>
</dbReference>
<feature type="coiled-coil region" evidence="1">
    <location>
        <begin position="19"/>
        <end position="74"/>
    </location>
</feature>
<keyword evidence="1" id="KW-0175">Coiled coil</keyword>
<comment type="caution">
    <text evidence="2">The sequence shown here is derived from an EMBL/GenBank/DDBJ whole genome shotgun (WGS) entry which is preliminary data.</text>
</comment>
<keyword evidence="3" id="KW-1185">Reference proteome</keyword>
<dbReference type="InterPro" id="IPR025310">
    <property type="entry name" value="DUF4164"/>
</dbReference>
<dbReference type="AlphaFoldDB" id="A0A7W9FKC5"/>
<dbReference type="RefSeq" id="WP_183854591.1">
    <property type="nucleotide sequence ID" value="NZ_JACHOO010000003.1"/>
</dbReference>
<protein>
    <recommendedName>
        <fullName evidence="4">DUF4164 family protein</fullName>
    </recommendedName>
</protein>
<evidence type="ECO:0000313" key="3">
    <source>
        <dbReference type="Proteomes" id="UP000523821"/>
    </source>
</evidence>
<dbReference type="EMBL" id="JACHOO010000003">
    <property type="protein sequence ID" value="MBB5752622.1"/>
    <property type="molecule type" value="Genomic_DNA"/>
</dbReference>
<name>A0A7W9FKC5_9HYPH</name>
<reference evidence="2 3" key="1">
    <citation type="submission" date="2020-08" db="EMBL/GenBank/DDBJ databases">
        <title>Genomic Encyclopedia of Type Strains, Phase IV (KMG-IV): sequencing the most valuable type-strain genomes for metagenomic binning, comparative biology and taxonomic classification.</title>
        <authorList>
            <person name="Goeker M."/>
        </authorList>
    </citation>
    <scope>NUCLEOTIDE SEQUENCE [LARGE SCALE GENOMIC DNA]</scope>
    <source>
        <strain evidence="2 3">DSM 16268</strain>
    </source>
</reference>
<evidence type="ECO:0000256" key="1">
    <source>
        <dbReference type="SAM" id="Coils"/>
    </source>
</evidence>
<evidence type="ECO:0000313" key="2">
    <source>
        <dbReference type="EMBL" id="MBB5752622.1"/>
    </source>
</evidence>
<gene>
    <name evidence="2" type="ORF">GGQ63_001676</name>
</gene>
<accession>A0A7W9FKC5</accession>
<proteinExistence type="predicted"/>
<organism evidence="2 3">
    <name type="scientific">Prosthecomicrobium pneumaticum</name>
    <dbReference type="NCBI Taxonomy" id="81895"/>
    <lineage>
        <taxon>Bacteria</taxon>
        <taxon>Pseudomonadati</taxon>
        <taxon>Pseudomonadota</taxon>
        <taxon>Alphaproteobacteria</taxon>
        <taxon>Hyphomicrobiales</taxon>
        <taxon>Kaistiaceae</taxon>
        <taxon>Prosthecomicrobium</taxon>
    </lineage>
</organism>
<dbReference type="Proteomes" id="UP000523821">
    <property type="component" value="Unassembled WGS sequence"/>
</dbReference>